<feature type="transmembrane region" description="Helical" evidence="5">
    <location>
        <begin position="417"/>
        <end position="437"/>
    </location>
</feature>
<keyword evidence="4 5" id="KW-0472">Membrane</keyword>
<keyword evidence="8" id="KW-1185">Reference proteome</keyword>
<evidence type="ECO:0000256" key="3">
    <source>
        <dbReference type="ARBA" id="ARBA00022989"/>
    </source>
</evidence>
<feature type="transmembrane region" description="Helical" evidence="5">
    <location>
        <begin position="57"/>
        <end position="77"/>
    </location>
</feature>
<dbReference type="EMBL" id="JACJII010000001">
    <property type="protein sequence ID" value="MBA9004560.1"/>
    <property type="molecule type" value="Genomic_DNA"/>
</dbReference>
<evidence type="ECO:0000313" key="8">
    <source>
        <dbReference type="Proteomes" id="UP000539313"/>
    </source>
</evidence>
<dbReference type="PROSITE" id="PS50850">
    <property type="entry name" value="MFS"/>
    <property type="match status" value="1"/>
</dbReference>
<feature type="transmembrane region" description="Helical" evidence="5">
    <location>
        <begin position="114"/>
        <end position="135"/>
    </location>
</feature>
<dbReference type="SUPFAM" id="SSF103473">
    <property type="entry name" value="MFS general substrate transporter"/>
    <property type="match status" value="1"/>
</dbReference>
<feature type="transmembrane region" description="Helical" evidence="5">
    <location>
        <begin position="287"/>
        <end position="308"/>
    </location>
</feature>
<dbReference type="Gene3D" id="1.20.1250.20">
    <property type="entry name" value="MFS general substrate transporter like domains"/>
    <property type="match status" value="1"/>
</dbReference>
<keyword evidence="2 5" id="KW-0812">Transmembrane</keyword>
<proteinExistence type="predicted"/>
<feature type="transmembrane region" description="Helical" evidence="5">
    <location>
        <begin position="147"/>
        <end position="169"/>
    </location>
</feature>
<feature type="transmembrane region" description="Helical" evidence="5">
    <location>
        <begin position="349"/>
        <end position="370"/>
    </location>
</feature>
<dbReference type="PANTHER" id="PTHR42718">
    <property type="entry name" value="MAJOR FACILITATOR SUPERFAMILY MULTIDRUG TRANSPORTER MFSC"/>
    <property type="match status" value="1"/>
</dbReference>
<sequence length="486" mass="50275">MTQISARPAAGTRPERHRWRWVALAVILCAEVMDLLDATVTNIAAPAIQADLGGSYASLQWLGAAYTLAMAIGLITGGRLGDVHGRRRMFLIGVAGFTAASLACALAPGPGALIGFRAVQGLFGALLIPQGLGLITEMFDESERAAAFGLFGPVLGLSAVGGPVLAGWLVDADLFGTGWRMIFLINLPLGLAALAAGSRVLPAARPAGTTRLDPVGALLAALGSLLVIYPLVQGRELGWPGWSFAMMAAAVPVFALFARYERRVLRAGGDPLVTPELFRSRAFTGGLLYGTLFFAAMIGFSLVLGLFMQLGLGYSALGAGLAAAPWAVGMVLGFAVAQGLARRHGRLSMQLGALVMAAGIAGAYATVHWAGADVTAWRLVPALLVTGLGTSMVMAPFFDIVLAGVRPEQTGSASGSLTAVQQLGGALGIALLGTLFFDALGGRAERTAFVGALERTLLVELAVLVLIWGLTFLLPRRARPDGPAGH</sequence>
<evidence type="ECO:0000256" key="1">
    <source>
        <dbReference type="ARBA" id="ARBA00004651"/>
    </source>
</evidence>
<dbReference type="CDD" id="cd17321">
    <property type="entry name" value="MFS_MMR_MDR_like"/>
    <property type="match status" value="1"/>
</dbReference>
<feature type="domain" description="Major facilitator superfamily (MFS) profile" evidence="6">
    <location>
        <begin position="23"/>
        <end position="479"/>
    </location>
</feature>
<evidence type="ECO:0000259" key="6">
    <source>
        <dbReference type="PROSITE" id="PS50850"/>
    </source>
</evidence>
<dbReference type="AlphaFoldDB" id="A0A7W3R9P7"/>
<feature type="transmembrane region" description="Helical" evidence="5">
    <location>
        <begin position="314"/>
        <end position="337"/>
    </location>
</feature>
<accession>A0A7W3R9P7</accession>
<keyword evidence="3 5" id="KW-1133">Transmembrane helix</keyword>
<organism evidence="7 8">
    <name type="scientific">Thermomonospora cellulosilytica</name>
    <dbReference type="NCBI Taxonomy" id="1411118"/>
    <lineage>
        <taxon>Bacteria</taxon>
        <taxon>Bacillati</taxon>
        <taxon>Actinomycetota</taxon>
        <taxon>Actinomycetes</taxon>
        <taxon>Streptosporangiales</taxon>
        <taxon>Thermomonosporaceae</taxon>
        <taxon>Thermomonospora</taxon>
    </lineage>
</organism>
<dbReference type="GO" id="GO:0022857">
    <property type="term" value="F:transmembrane transporter activity"/>
    <property type="evidence" value="ECO:0007669"/>
    <property type="project" value="InterPro"/>
</dbReference>
<evidence type="ECO:0000256" key="5">
    <source>
        <dbReference type="SAM" id="Phobius"/>
    </source>
</evidence>
<dbReference type="RefSeq" id="WP_182705983.1">
    <property type="nucleotide sequence ID" value="NZ_JACJII010000001.1"/>
</dbReference>
<dbReference type="Gene3D" id="1.20.1720.10">
    <property type="entry name" value="Multidrug resistance protein D"/>
    <property type="match status" value="1"/>
</dbReference>
<dbReference type="PANTHER" id="PTHR42718:SF39">
    <property type="entry name" value="ACTINORHODIN TRANSPORTER-RELATED"/>
    <property type="match status" value="1"/>
</dbReference>
<feature type="transmembrane region" description="Helical" evidence="5">
    <location>
        <begin position="181"/>
        <end position="202"/>
    </location>
</feature>
<gene>
    <name evidence="7" type="ORF">HNR21_003442</name>
</gene>
<dbReference type="Pfam" id="PF07690">
    <property type="entry name" value="MFS_1"/>
    <property type="match status" value="1"/>
</dbReference>
<evidence type="ECO:0000313" key="7">
    <source>
        <dbReference type="EMBL" id="MBA9004560.1"/>
    </source>
</evidence>
<dbReference type="GO" id="GO:0005886">
    <property type="term" value="C:plasma membrane"/>
    <property type="evidence" value="ECO:0007669"/>
    <property type="project" value="UniProtKB-SubCell"/>
</dbReference>
<feature type="transmembrane region" description="Helical" evidence="5">
    <location>
        <begin position="21"/>
        <end position="45"/>
    </location>
</feature>
<feature type="transmembrane region" description="Helical" evidence="5">
    <location>
        <begin position="238"/>
        <end position="258"/>
    </location>
</feature>
<dbReference type="InterPro" id="IPR011701">
    <property type="entry name" value="MFS"/>
</dbReference>
<name>A0A7W3R9P7_9ACTN</name>
<comment type="subcellular location">
    <subcellularLocation>
        <location evidence="1">Cell membrane</location>
        <topology evidence="1">Multi-pass membrane protein</topology>
    </subcellularLocation>
</comment>
<reference evidence="7 8" key="1">
    <citation type="submission" date="2020-08" db="EMBL/GenBank/DDBJ databases">
        <title>Sequencing the genomes of 1000 actinobacteria strains.</title>
        <authorList>
            <person name="Klenk H.-P."/>
        </authorList>
    </citation>
    <scope>NUCLEOTIDE SEQUENCE [LARGE SCALE GENOMIC DNA]</scope>
    <source>
        <strain evidence="7 8">DSM 45823</strain>
    </source>
</reference>
<dbReference type="Proteomes" id="UP000539313">
    <property type="component" value="Unassembled WGS sequence"/>
</dbReference>
<comment type="caution">
    <text evidence="7">The sequence shown here is derived from an EMBL/GenBank/DDBJ whole genome shotgun (WGS) entry which is preliminary data.</text>
</comment>
<evidence type="ECO:0000256" key="4">
    <source>
        <dbReference type="ARBA" id="ARBA00023136"/>
    </source>
</evidence>
<dbReference type="InterPro" id="IPR020846">
    <property type="entry name" value="MFS_dom"/>
</dbReference>
<feature type="transmembrane region" description="Helical" evidence="5">
    <location>
        <begin position="214"/>
        <end position="232"/>
    </location>
</feature>
<protein>
    <submittedName>
        <fullName evidence="7">EmrB/QacA subfamily drug resistance transporter</fullName>
    </submittedName>
</protein>
<dbReference type="InterPro" id="IPR036259">
    <property type="entry name" value="MFS_trans_sf"/>
</dbReference>
<feature type="transmembrane region" description="Helical" evidence="5">
    <location>
        <begin position="457"/>
        <end position="474"/>
    </location>
</feature>
<evidence type="ECO:0000256" key="2">
    <source>
        <dbReference type="ARBA" id="ARBA00022692"/>
    </source>
</evidence>
<feature type="transmembrane region" description="Helical" evidence="5">
    <location>
        <begin position="382"/>
        <end position="405"/>
    </location>
</feature>
<feature type="transmembrane region" description="Helical" evidence="5">
    <location>
        <begin position="89"/>
        <end position="108"/>
    </location>
</feature>